<sequence length="355" mass="39785">MVLNSSFEIVEHQEVSIGDLLLENGTVLSNAVAKYERVGNRNGQVVLVCHALTGNEQTVGTNENPGWWSGLVGRNRPIDTNLYQVITFNVLGGCHGSTGPQSINEVTGERYRAQFPFITIRDMVHFQKQALEVLGINQLRAVIGGSLGGMQALEWGLLYPNSAEHIIALAVTPYVDDIAIAYNRIGIEAIENDPLWNNGNYWDGAILPGLKIARMIGMVTYRSDYQLEERFQRSLQRVDAGKKPFYAVESYLIYQGDKLAAKFDPNSYLTLLYAMNSHDIGRDRGGFQKACQSFLPRLTLIGFQNDLLYKPEKMKVCQEIVPNANFFEVETKFGHDGFLVEFGKWGSIIYDCLQD</sequence>
<feature type="domain" description="AB hydrolase-1" evidence="4">
    <location>
        <begin position="45"/>
        <end position="341"/>
    </location>
</feature>
<dbReference type="PANTHER" id="PTHR32268:SF11">
    <property type="entry name" value="HOMOSERINE O-ACETYLTRANSFERASE"/>
    <property type="match status" value="1"/>
</dbReference>
<comment type="function">
    <text evidence="2">Transfers an acetyl group from acetyl-CoA to L-homoserine, forming acetyl-L-homoserine.</text>
</comment>
<comment type="caution">
    <text evidence="5">The sequence shown here is derived from an EMBL/GenBank/DDBJ whole genome shotgun (WGS) entry which is preliminary data.</text>
</comment>
<proteinExistence type="inferred from homology"/>
<dbReference type="Gene3D" id="3.40.50.1820">
    <property type="entry name" value="alpha/beta hydrolase"/>
    <property type="match status" value="1"/>
</dbReference>
<name>A0AAE3IWW3_9BACI</name>
<dbReference type="InterPro" id="IPR008220">
    <property type="entry name" value="HAT_MetX-like"/>
</dbReference>
<dbReference type="GO" id="GO:0005737">
    <property type="term" value="C:cytoplasm"/>
    <property type="evidence" value="ECO:0007669"/>
    <property type="project" value="UniProtKB-SubCell"/>
</dbReference>
<dbReference type="PANTHER" id="PTHR32268">
    <property type="entry name" value="HOMOSERINE O-ACETYLTRANSFERASE"/>
    <property type="match status" value="1"/>
</dbReference>
<dbReference type="Gene3D" id="1.10.1740.110">
    <property type="match status" value="1"/>
</dbReference>
<dbReference type="RefSeq" id="WP_263074395.1">
    <property type="nucleotide sequence ID" value="NZ_JAOUSF010000006.1"/>
</dbReference>
<dbReference type="GO" id="GO:0009086">
    <property type="term" value="P:methionine biosynthetic process"/>
    <property type="evidence" value="ECO:0007669"/>
    <property type="project" value="UniProtKB-UniRule"/>
</dbReference>
<comment type="subcellular location">
    <subcellularLocation>
        <location evidence="2">Cytoplasm</location>
    </subcellularLocation>
</comment>
<comment type="pathway">
    <text evidence="2">Amino-acid biosynthesis; L-methionine biosynthesis via de novo pathway; O-acetyl-L-homoserine from L-homoserine: step 1/1.</text>
</comment>
<evidence type="ECO:0000313" key="5">
    <source>
        <dbReference type="EMBL" id="MCU9615078.1"/>
    </source>
</evidence>
<comment type="similarity">
    <text evidence="2">Belongs to the AB hydrolase superfamily. MetX family.</text>
</comment>
<keyword evidence="2" id="KW-0028">Amino-acid biosynthesis</keyword>
<dbReference type="InterPro" id="IPR029058">
    <property type="entry name" value="AB_hydrolase_fold"/>
</dbReference>
<dbReference type="GO" id="GO:0004414">
    <property type="term" value="F:homoserine O-acetyltransferase activity"/>
    <property type="evidence" value="ECO:0007669"/>
    <property type="project" value="UniProtKB-UniRule"/>
</dbReference>
<dbReference type="EC" id="2.3.1.31" evidence="2"/>
<feature type="binding site" evidence="2">
    <location>
        <position position="214"/>
    </location>
    <ligand>
        <name>substrate</name>
    </ligand>
</feature>
<dbReference type="Pfam" id="PF00561">
    <property type="entry name" value="Abhydrolase_1"/>
    <property type="match status" value="1"/>
</dbReference>
<keyword evidence="6" id="KW-1185">Reference proteome</keyword>
<keyword evidence="1 2" id="KW-0808">Transferase</keyword>
<evidence type="ECO:0000256" key="2">
    <source>
        <dbReference type="HAMAP-Rule" id="MF_00296"/>
    </source>
</evidence>
<dbReference type="SUPFAM" id="SSF53474">
    <property type="entry name" value="alpha/beta-Hydrolases"/>
    <property type="match status" value="1"/>
</dbReference>
<organism evidence="5 6">
    <name type="scientific">Perspicuibacillus lycopersici</name>
    <dbReference type="NCBI Taxonomy" id="1325689"/>
    <lineage>
        <taxon>Bacteria</taxon>
        <taxon>Bacillati</taxon>
        <taxon>Bacillota</taxon>
        <taxon>Bacilli</taxon>
        <taxon>Bacillales</taxon>
        <taxon>Bacillaceae</taxon>
        <taxon>Perspicuibacillus</taxon>
    </lineage>
</organism>
<dbReference type="EMBL" id="JAOUSF010000006">
    <property type="protein sequence ID" value="MCU9615078.1"/>
    <property type="molecule type" value="Genomic_DNA"/>
</dbReference>
<comment type="subunit">
    <text evidence="2">Homodimer.</text>
</comment>
<dbReference type="InterPro" id="IPR000073">
    <property type="entry name" value="AB_hydrolase_1"/>
</dbReference>
<feature type="active site" description="Nucleophile" evidence="2 3">
    <location>
        <position position="146"/>
    </location>
</feature>
<evidence type="ECO:0000256" key="3">
    <source>
        <dbReference type="PIRSR" id="PIRSR000443-1"/>
    </source>
</evidence>
<feature type="active site" evidence="2 3">
    <location>
        <position position="335"/>
    </location>
</feature>
<keyword evidence="2" id="KW-0963">Cytoplasm</keyword>
<dbReference type="NCBIfam" id="NF001209">
    <property type="entry name" value="PRK00175.1"/>
    <property type="match status" value="1"/>
</dbReference>
<accession>A0AAE3IWW3</accession>
<dbReference type="NCBIfam" id="TIGR01392">
    <property type="entry name" value="homoserO_Ac_trn"/>
    <property type="match status" value="1"/>
</dbReference>
<feature type="active site" evidence="2 3">
    <location>
        <position position="306"/>
    </location>
</feature>
<keyword evidence="2" id="KW-0486">Methionine biosynthesis</keyword>
<protein>
    <recommendedName>
        <fullName evidence="2">Homoserine O-acetyltransferase</fullName>
        <shortName evidence="2">HAT</shortName>
        <ecNumber evidence="2">2.3.1.31</ecNumber>
    </recommendedName>
    <alternativeName>
        <fullName evidence="2">Homoserine transacetylase</fullName>
        <shortName evidence="2">HTA</shortName>
    </alternativeName>
</protein>
<comment type="caution">
    <text evidence="2">Lacks conserved residue(s) required for the propagation of feature annotation.</text>
</comment>
<dbReference type="Proteomes" id="UP001209318">
    <property type="component" value="Unassembled WGS sequence"/>
</dbReference>
<feature type="binding site" evidence="2">
    <location>
        <position position="336"/>
    </location>
    <ligand>
        <name>substrate</name>
    </ligand>
</feature>
<evidence type="ECO:0000256" key="1">
    <source>
        <dbReference type="ARBA" id="ARBA00022679"/>
    </source>
</evidence>
<dbReference type="HAMAP" id="MF_00296">
    <property type="entry name" value="MetX_acyltransf"/>
    <property type="match status" value="1"/>
</dbReference>
<reference evidence="5" key="1">
    <citation type="submission" date="2022-10" db="EMBL/GenBank/DDBJ databases">
        <title>Description of Fervidibacillus gen. nov. in the family Fervidibacillaceae fam. nov. with two species, Fervidibacillus albus sp. nov., and Fervidibacillus halotolerans sp. nov., isolated from tidal flat sediments.</title>
        <authorList>
            <person name="Kwon K.K."/>
            <person name="Yang S.-H."/>
        </authorList>
    </citation>
    <scope>NUCLEOTIDE SEQUENCE</scope>
    <source>
        <strain evidence="5">JCM 19140</strain>
    </source>
</reference>
<dbReference type="AlphaFoldDB" id="A0AAE3IWW3"/>
<evidence type="ECO:0000259" key="4">
    <source>
        <dbReference type="Pfam" id="PF00561"/>
    </source>
</evidence>
<dbReference type="PIRSF" id="PIRSF000443">
    <property type="entry name" value="Homoser_Ac_trans"/>
    <property type="match status" value="1"/>
</dbReference>
<comment type="catalytic activity">
    <reaction evidence="2">
        <text>L-homoserine + acetyl-CoA = O-acetyl-L-homoserine + CoA</text>
        <dbReference type="Rhea" id="RHEA:13701"/>
        <dbReference type="ChEBI" id="CHEBI:57287"/>
        <dbReference type="ChEBI" id="CHEBI:57288"/>
        <dbReference type="ChEBI" id="CHEBI:57476"/>
        <dbReference type="ChEBI" id="CHEBI:57716"/>
        <dbReference type="EC" id="2.3.1.31"/>
    </reaction>
</comment>
<gene>
    <name evidence="2" type="primary">metXA</name>
    <name evidence="5" type="ORF">OEV98_16200</name>
</gene>
<keyword evidence="2 5" id="KW-0012">Acyltransferase</keyword>
<evidence type="ECO:0000313" key="6">
    <source>
        <dbReference type="Proteomes" id="UP001209318"/>
    </source>
</evidence>
<dbReference type="GO" id="GO:0009092">
    <property type="term" value="P:homoserine metabolic process"/>
    <property type="evidence" value="ECO:0007669"/>
    <property type="project" value="TreeGrafter"/>
</dbReference>